<dbReference type="AlphaFoldDB" id="A0A0L8I2C5"/>
<evidence type="ECO:0000313" key="1">
    <source>
        <dbReference type="EMBL" id="KOF95549.1"/>
    </source>
</evidence>
<reference evidence="1" key="1">
    <citation type="submission" date="2015-07" db="EMBL/GenBank/DDBJ databases">
        <title>MeaNS - Measles Nucleotide Surveillance Program.</title>
        <authorList>
            <person name="Tran T."/>
            <person name="Druce J."/>
        </authorList>
    </citation>
    <scope>NUCLEOTIDE SEQUENCE</scope>
    <source>
        <strain evidence="1">UCB-OBI-ISO-001</strain>
        <tissue evidence="1">Gonad</tissue>
    </source>
</reference>
<dbReference type="EMBL" id="KQ416719">
    <property type="protein sequence ID" value="KOF95549.1"/>
    <property type="molecule type" value="Genomic_DNA"/>
</dbReference>
<dbReference type="SUPFAM" id="SSF46689">
    <property type="entry name" value="Homeodomain-like"/>
    <property type="match status" value="1"/>
</dbReference>
<dbReference type="Gene3D" id="1.10.10.10">
    <property type="entry name" value="Winged helix-like DNA-binding domain superfamily/Winged helix DNA-binding domain"/>
    <property type="match status" value="1"/>
</dbReference>
<protein>
    <recommendedName>
        <fullName evidence="2">Transposase Tc1-like domain-containing protein</fullName>
    </recommendedName>
</protein>
<accession>A0A0L8I2C5</accession>
<sequence length="121" mass="13933">MRKRRSINPVTRSKIVLLHQQNVSFLNINKQLGCSKTAYVQTWKLYQATGQQKIGKGRALREKTTVQIDWRIHRLSEGNRMLTAVGICKQLSDETDISFTPQTVRNRLKEFDCSAGSLERL</sequence>
<evidence type="ECO:0008006" key="2">
    <source>
        <dbReference type="Google" id="ProtNLM"/>
    </source>
</evidence>
<dbReference type="InterPro" id="IPR009057">
    <property type="entry name" value="Homeodomain-like_sf"/>
</dbReference>
<dbReference type="InterPro" id="IPR036388">
    <property type="entry name" value="WH-like_DNA-bd_sf"/>
</dbReference>
<proteinExistence type="predicted"/>
<name>A0A0L8I2C5_OCTBM</name>
<gene>
    <name evidence="1" type="ORF">OCBIM_22038020mg</name>
</gene>
<organism evidence="1">
    <name type="scientific">Octopus bimaculoides</name>
    <name type="common">California two-spotted octopus</name>
    <dbReference type="NCBI Taxonomy" id="37653"/>
    <lineage>
        <taxon>Eukaryota</taxon>
        <taxon>Metazoa</taxon>
        <taxon>Spiralia</taxon>
        <taxon>Lophotrochozoa</taxon>
        <taxon>Mollusca</taxon>
        <taxon>Cephalopoda</taxon>
        <taxon>Coleoidea</taxon>
        <taxon>Octopodiformes</taxon>
        <taxon>Octopoda</taxon>
        <taxon>Incirrata</taxon>
        <taxon>Octopodidae</taxon>
        <taxon>Octopus</taxon>
    </lineage>
</organism>